<protein>
    <submittedName>
        <fullName evidence="1">Uncharacterized protein</fullName>
    </submittedName>
</protein>
<dbReference type="HOGENOM" id="CLU_654063_0_0_1"/>
<sequence>MPFYDDDDDRPFYKNKLLISAERRSAFEEKTSYRDRNNNYSTTKTSYESEIKFKSSIPLYTPSESNRVTPYKNYTPKISDSGCVTTYKNNTPFKGSAEIINSERTSIRNYRSNGSASLDHMLHNNYESKFSAEIANKDDNDFKIEARARRMYDSDINGVKTKFDVGGSGLFDIKNNNYKLEANMGGMVDSDNIKANFDADCSGLFDIKNNNYKLKAKARGMAELDTDDLKAKIEADGSASWDNVSNDFNIEGRMKGMVKSDFDDGSTAKVEVDCSGSCGNNERKIGASIKSSIQKDELTFLQSKGSVKSDDLKISSKLSSTVFRAKDEDMDFKFLNATVENKFGINKDGVDCMEKLGVSLVEFEGAGIKSKIGLNLDTGMSVNSNTMEIKVEGFGIKLGKETGFSTPIGEVSVDLGRYLD</sequence>
<comment type="caution">
    <text evidence="1">The sequence shown here is derived from an EMBL/GenBank/DDBJ whole genome shotgun (WGS) entry which is preliminary data.</text>
</comment>
<organism evidence="1 2">
    <name type="scientific">Rhizophagus irregularis (strain DAOM 197198w)</name>
    <name type="common">Glomus intraradices</name>
    <dbReference type="NCBI Taxonomy" id="1432141"/>
    <lineage>
        <taxon>Eukaryota</taxon>
        <taxon>Fungi</taxon>
        <taxon>Fungi incertae sedis</taxon>
        <taxon>Mucoromycota</taxon>
        <taxon>Glomeromycotina</taxon>
        <taxon>Glomeromycetes</taxon>
        <taxon>Glomerales</taxon>
        <taxon>Glomeraceae</taxon>
        <taxon>Rhizophagus</taxon>
    </lineage>
</organism>
<dbReference type="OrthoDB" id="2333662at2759"/>
<gene>
    <name evidence="1" type="ORF">RirG_036140</name>
</gene>
<proteinExistence type="predicted"/>
<evidence type="ECO:0000313" key="2">
    <source>
        <dbReference type="Proteomes" id="UP000022910"/>
    </source>
</evidence>
<evidence type="ECO:0000313" key="1">
    <source>
        <dbReference type="EMBL" id="EXX76103.1"/>
    </source>
</evidence>
<dbReference type="AlphaFoldDB" id="A0A015NA73"/>
<dbReference type="EMBL" id="JEMT01012318">
    <property type="protein sequence ID" value="EXX76103.1"/>
    <property type="molecule type" value="Genomic_DNA"/>
</dbReference>
<reference evidence="1 2" key="1">
    <citation type="submission" date="2014-02" db="EMBL/GenBank/DDBJ databases">
        <title>Single nucleus genome sequencing reveals high similarity among nuclei of an endomycorrhizal fungus.</title>
        <authorList>
            <person name="Lin K."/>
            <person name="Geurts R."/>
            <person name="Zhang Z."/>
            <person name="Limpens E."/>
            <person name="Saunders D.G."/>
            <person name="Mu D."/>
            <person name="Pang E."/>
            <person name="Cao H."/>
            <person name="Cha H."/>
            <person name="Lin T."/>
            <person name="Zhou Q."/>
            <person name="Shang Y."/>
            <person name="Li Y."/>
            <person name="Ivanov S."/>
            <person name="Sharma T."/>
            <person name="Velzen R.V."/>
            <person name="Ruijter N.D."/>
            <person name="Aanen D.K."/>
            <person name="Win J."/>
            <person name="Kamoun S."/>
            <person name="Bisseling T."/>
            <person name="Huang S."/>
        </authorList>
    </citation>
    <scope>NUCLEOTIDE SEQUENCE [LARGE SCALE GENOMIC DNA]</scope>
    <source>
        <strain evidence="2">DAOM197198w</strain>
    </source>
</reference>
<name>A0A015NA73_RHIIW</name>
<keyword evidence="2" id="KW-1185">Reference proteome</keyword>
<dbReference type="Proteomes" id="UP000022910">
    <property type="component" value="Unassembled WGS sequence"/>
</dbReference>
<accession>A0A015NA73</accession>